<dbReference type="PANTHER" id="PTHR32251:SF15">
    <property type="entry name" value="3-OXO-5-ALPHA-STEROID 4-DEHYDROGENASE (DUF1295)"/>
    <property type="match status" value="1"/>
</dbReference>
<organism evidence="1 2">
    <name type="scientific">Truncatella angustata</name>
    <dbReference type="NCBI Taxonomy" id="152316"/>
    <lineage>
        <taxon>Eukaryota</taxon>
        <taxon>Fungi</taxon>
        <taxon>Dikarya</taxon>
        <taxon>Ascomycota</taxon>
        <taxon>Pezizomycotina</taxon>
        <taxon>Sordariomycetes</taxon>
        <taxon>Xylariomycetidae</taxon>
        <taxon>Amphisphaeriales</taxon>
        <taxon>Sporocadaceae</taxon>
        <taxon>Truncatella</taxon>
    </lineage>
</organism>
<comment type="caution">
    <text evidence="1">The sequence shown here is derived from an EMBL/GenBank/DDBJ whole genome shotgun (WGS) entry which is preliminary data.</text>
</comment>
<dbReference type="AlphaFoldDB" id="A0A9P8ZYZ6"/>
<dbReference type="Pfam" id="PF06966">
    <property type="entry name" value="DUF1295"/>
    <property type="match status" value="1"/>
</dbReference>
<dbReference type="InterPro" id="IPR010721">
    <property type="entry name" value="UstE-like"/>
</dbReference>
<dbReference type="GO" id="GO:0016020">
    <property type="term" value="C:membrane"/>
    <property type="evidence" value="ECO:0007669"/>
    <property type="project" value="TreeGrafter"/>
</dbReference>
<dbReference type="GeneID" id="70124848"/>
<evidence type="ECO:0000313" key="2">
    <source>
        <dbReference type="Proteomes" id="UP000758603"/>
    </source>
</evidence>
<accession>A0A9P8ZYZ6</accession>
<proteinExistence type="predicted"/>
<sequence length="377" mass="41773">MSNPELDRNSFLGGRTVQFNASASAPRLSGSPSPAAAIDAKLPGHNHSVPHYHQSWHRELFDVGIFKDTILPSISLHVPLALVAYGIGRATDSVEAKDWLWPTAPIANAWWSAVGRKVQRGLTLGQALSLLSRPERLLLTGVTLWGGRLLFRISSRSIRRRQSGKGTDDPRYDEVKKDPGFWNHALFSIFLPEALIQTIITLPFTAPFHHQGKVLSGYQPIVQATAVGLFSAGLALEILADSQLAAYKETVNDERAVCKEGVWSLVRHPNYLGDALVHFSFPLLLYGSDLLAPIEILGSVANYLFLRYVGGTKQTEAHQHRRYSQSHLEKHEDFQRFKESHNSFWPKAAVLTNQWLWIVVGAGAAGAIVEQVVNQLI</sequence>
<gene>
    <name evidence="1" type="ORF">BKA67DRAFT_281805</name>
</gene>
<protein>
    <submittedName>
        <fullName evidence="1">Uncharacterized protein</fullName>
    </submittedName>
</protein>
<dbReference type="PANTHER" id="PTHR32251">
    <property type="entry name" value="3-OXO-5-ALPHA-STEROID 4-DEHYDROGENASE"/>
    <property type="match status" value="1"/>
</dbReference>
<reference evidence="1" key="1">
    <citation type="journal article" date="2021" name="Nat. Commun.">
        <title>Genetic determinants of endophytism in the Arabidopsis root mycobiome.</title>
        <authorList>
            <person name="Mesny F."/>
            <person name="Miyauchi S."/>
            <person name="Thiergart T."/>
            <person name="Pickel B."/>
            <person name="Atanasova L."/>
            <person name="Karlsson M."/>
            <person name="Huettel B."/>
            <person name="Barry K.W."/>
            <person name="Haridas S."/>
            <person name="Chen C."/>
            <person name="Bauer D."/>
            <person name="Andreopoulos W."/>
            <person name="Pangilinan J."/>
            <person name="LaButti K."/>
            <person name="Riley R."/>
            <person name="Lipzen A."/>
            <person name="Clum A."/>
            <person name="Drula E."/>
            <person name="Henrissat B."/>
            <person name="Kohler A."/>
            <person name="Grigoriev I.V."/>
            <person name="Martin F.M."/>
            <person name="Hacquard S."/>
        </authorList>
    </citation>
    <scope>NUCLEOTIDE SEQUENCE</scope>
    <source>
        <strain evidence="1">MPI-SDFR-AT-0073</strain>
    </source>
</reference>
<dbReference type="RefSeq" id="XP_045958801.1">
    <property type="nucleotide sequence ID" value="XM_046095955.1"/>
</dbReference>
<dbReference type="EMBL" id="JAGPXC010000004">
    <property type="protein sequence ID" value="KAH6654531.1"/>
    <property type="molecule type" value="Genomic_DNA"/>
</dbReference>
<dbReference type="Gene3D" id="1.20.120.1630">
    <property type="match status" value="1"/>
</dbReference>
<name>A0A9P8ZYZ6_9PEZI</name>
<keyword evidence="2" id="KW-1185">Reference proteome</keyword>
<evidence type="ECO:0000313" key="1">
    <source>
        <dbReference type="EMBL" id="KAH6654531.1"/>
    </source>
</evidence>
<dbReference type="OrthoDB" id="67965at2759"/>
<dbReference type="Proteomes" id="UP000758603">
    <property type="component" value="Unassembled WGS sequence"/>
</dbReference>